<sequence>MFEQATIHLGATELLGLYFSSFRKNYKPFLQRVSYMHPETYKEIPDSVGCGWPPCIITASEASIEAEHNLNTGICCL</sequence>
<gene>
    <name evidence="1" type="ORF">RIF29_14038</name>
</gene>
<keyword evidence="2" id="KW-1185">Reference proteome</keyword>
<reference evidence="1 2" key="1">
    <citation type="submission" date="2024-01" db="EMBL/GenBank/DDBJ databases">
        <title>The genomes of 5 underutilized Papilionoideae crops provide insights into root nodulation and disease resistanc.</title>
        <authorList>
            <person name="Yuan L."/>
        </authorList>
    </citation>
    <scope>NUCLEOTIDE SEQUENCE [LARGE SCALE GENOMIC DNA]</scope>
    <source>
        <strain evidence="1">ZHUSHIDOU_FW_LH</strain>
        <tissue evidence="1">Leaf</tissue>
    </source>
</reference>
<accession>A0AAN9IB83</accession>
<organism evidence="1 2">
    <name type="scientific">Crotalaria pallida</name>
    <name type="common">Smooth rattlebox</name>
    <name type="synonym">Crotalaria striata</name>
    <dbReference type="NCBI Taxonomy" id="3830"/>
    <lineage>
        <taxon>Eukaryota</taxon>
        <taxon>Viridiplantae</taxon>
        <taxon>Streptophyta</taxon>
        <taxon>Embryophyta</taxon>
        <taxon>Tracheophyta</taxon>
        <taxon>Spermatophyta</taxon>
        <taxon>Magnoliopsida</taxon>
        <taxon>eudicotyledons</taxon>
        <taxon>Gunneridae</taxon>
        <taxon>Pentapetalae</taxon>
        <taxon>rosids</taxon>
        <taxon>fabids</taxon>
        <taxon>Fabales</taxon>
        <taxon>Fabaceae</taxon>
        <taxon>Papilionoideae</taxon>
        <taxon>50 kb inversion clade</taxon>
        <taxon>genistoids sensu lato</taxon>
        <taxon>core genistoids</taxon>
        <taxon>Crotalarieae</taxon>
        <taxon>Crotalaria</taxon>
    </lineage>
</organism>
<evidence type="ECO:0000313" key="1">
    <source>
        <dbReference type="EMBL" id="KAK7272992.1"/>
    </source>
</evidence>
<dbReference type="EMBL" id="JAYWIO010000003">
    <property type="protein sequence ID" value="KAK7272992.1"/>
    <property type="molecule type" value="Genomic_DNA"/>
</dbReference>
<evidence type="ECO:0000313" key="2">
    <source>
        <dbReference type="Proteomes" id="UP001372338"/>
    </source>
</evidence>
<dbReference type="Proteomes" id="UP001372338">
    <property type="component" value="Unassembled WGS sequence"/>
</dbReference>
<proteinExistence type="predicted"/>
<dbReference type="AlphaFoldDB" id="A0AAN9IB83"/>
<protein>
    <submittedName>
        <fullName evidence="1">Uncharacterized protein</fullName>
    </submittedName>
</protein>
<comment type="caution">
    <text evidence="1">The sequence shown here is derived from an EMBL/GenBank/DDBJ whole genome shotgun (WGS) entry which is preliminary data.</text>
</comment>
<name>A0AAN9IB83_CROPI</name>